<reference evidence="1" key="1">
    <citation type="submission" date="2021-05" db="EMBL/GenBank/DDBJ databases">
        <authorList>
            <person name="Pan Q."/>
            <person name="Jouanno E."/>
            <person name="Zahm M."/>
            <person name="Klopp C."/>
            <person name="Cabau C."/>
            <person name="Louis A."/>
            <person name="Berthelot C."/>
            <person name="Parey E."/>
            <person name="Roest Crollius H."/>
            <person name="Montfort J."/>
            <person name="Robinson-Rechavi M."/>
            <person name="Bouchez O."/>
            <person name="Lampietro C."/>
            <person name="Lopez Roques C."/>
            <person name="Donnadieu C."/>
            <person name="Postlethwait J."/>
            <person name="Bobe J."/>
            <person name="Dillon D."/>
            <person name="Chandos A."/>
            <person name="von Hippel F."/>
            <person name="Guiguen Y."/>
        </authorList>
    </citation>
    <scope>NUCLEOTIDE SEQUENCE</scope>
    <source>
        <strain evidence="1">YG-Jan2019</strain>
    </source>
</reference>
<evidence type="ECO:0000313" key="2">
    <source>
        <dbReference type="Proteomes" id="UP001157502"/>
    </source>
</evidence>
<comment type="caution">
    <text evidence="1">The sequence shown here is derived from an EMBL/GenBank/DDBJ whole genome shotgun (WGS) entry which is preliminary data.</text>
</comment>
<sequence length="136" mass="14813">MGTRARGGPERPLLASLFRIDSLLCAAKEQFASGDEIPHFLGSPAHSAAAWLALVISLRPLHRAQGHGGSRSPWPSTAGFTCSLLVSPPAHKQRDRKKEKKVKLNSQHFAHSRCQPRALIGEMWAQNILASSQSVM</sequence>
<protein>
    <submittedName>
        <fullName evidence="1">Uncharacterized protein</fullName>
    </submittedName>
</protein>
<evidence type="ECO:0000313" key="1">
    <source>
        <dbReference type="EMBL" id="KAJ7993092.1"/>
    </source>
</evidence>
<dbReference type="EMBL" id="CM055751">
    <property type="protein sequence ID" value="KAJ7993092.1"/>
    <property type="molecule type" value="Genomic_DNA"/>
</dbReference>
<keyword evidence="2" id="KW-1185">Reference proteome</keyword>
<gene>
    <name evidence="1" type="ORF">DPEC_G00268840</name>
</gene>
<dbReference type="Proteomes" id="UP001157502">
    <property type="component" value="Chromosome 24"/>
</dbReference>
<organism evidence="1 2">
    <name type="scientific">Dallia pectoralis</name>
    <name type="common">Alaska blackfish</name>
    <dbReference type="NCBI Taxonomy" id="75939"/>
    <lineage>
        <taxon>Eukaryota</taxon>
        <taxon>Metazoa</taxon>
        <taxon>Chordata</taxon>
        <taxon>Craniata</taxon>
        <taxon>Vertebrata</taxon>
        <taxon>Euteleostomi</taxon>
        <taxon>Actinopterygii</taxon>
        <taxon>Neopterygii</taxon>
        <taxon>Teleostei</taxon>
        <taxon>Protacanthopterygii</taxon>
        <taxon>Esociformes</taxon>
        <taxon>Umbridae</taxon>
        <taxon>Dallia</taxon>
    </lineage>
</organism>
<proteinExistence type="predicted"/>
<accession>A0ACC2FP90</accession>
<name>A0ACC2FP90_DALPE</name>